<evidence type="ECO:0000256" key="6">
    <source>
        <dbReference type="ARBA" id="ARBA00022840"/>
    </source>
</evidence>
<feature type="domain" description="Disease resistance N-terminal" evidence="9">
    <location>
        <begin position="5"/>
        <end position="92"/>
    </location>
</feature>
<dbReference type="EMBL" id="JBEAFC010000003">
    <property type="protein sequence ID" value="KAL1563616.1"/>
    <property type="molecule type" value="Genomic_DNA"/>
</dbReference>
<feature type="domain" description="Disease resistance protein winged helix" evidence="10">
    <location>
        <begin position="413"/>
        <end position="483"/>
    </location>
</feature>
<dbReference type="GO" id="GO:0005524">
    <property type="term" value="F:ATP binding"/>
    <property type="evidence" value="ECO:0007669"/>
    <property type="project" value="UniProtKB-KW"/>
</dbReference>
<evidence type="ECO:0000256" key="4">
    <source>
        <dbReference type="ARBA" id="ARBA00022741"/>
    </source>
</evidence>
<dbReference type="InterPro" id="IPR036388">
    <property type="entry name" value="WH-like_DNA-bd_sf"/>
</dbReference>
<keyword evidence="2" id="KW-0433">Leucine-rich repeat</keyword>
<comment type="similarity">
    <text evidence="1">Belongs to the disease resistance NB-LRR family.</text>
</comment>
<protein>
    <submittedName>
        <fullName evidence="12">Late blight resistance protein R1A-10</fullName>
    </submittedName>
</protein>
<evidence type="ECO:0000313" key="13">
    <source>
        <dbReference type="Proteomes" id="UP001567538"/>
    </source>
</evidence>
<dbReference type="InterPro" id="IPR027417">
    <property type="entry name" value="P-loop_NTPase"/>
</dbReference>
<evidence type="ECO:0000256" key="3">
    <source>
        <dbReference type="ARBA" id="ARBA00022737"/>
    </source>
</evidence>
<dbReference type="PANTHER" id="PTHR23155:SF1193">
    <property type="entry name" value="DISEASE RESISTANCE PROTEIN RPP13-RELATED"/>
    <property type="match status" value="1"/>
</dbReference>
<name>A0ABD1I4I2_SALDI</name>
<dbReference type="SUPFAM" id="SSF52058">
    <property type="entry name" value="L domain-like"/>
    <property type="match status" value="1"/>
</dbReference>
<dbReference type="Pfam" id="PF23559">
    <property type="entry name" value="WHD_DRP"/>
    <property type="match status" value="1"/>
</dbReference>
<dbReference type="PANTHER" id="PTHR23155">
    <property type="entry name" value="DISEASE RESISTANCE PROTEIN RP"/>
    <property type="match status" value="1"/>
</dbReference>
<dbReference type="Proteomes" id="UP001567538">
    <property type="component" value="Unassembled WGS sequence"/>
</dbReference>
<dbReference type="GO" id="GO:0051607">
    <property type="term" value="P:defense response to virus"/>
    <property type="evidence" value="ECO:0007669"/>
    <property type="project" value="UniProtKB-ARBA"/>
</dbReference>
<evidence type="ECO:0000259" key="8">
    <source>
        <dbReference type="Pfam" id="PF00931"/>
    </source>
</evidence>
<dbReference type="Gene3D" id="1.20.5.4130">
    <property type="match status" value="1"/>
</dbReference>
<evidence type="ECO:0000256" key="1">
    <source>
        <dbReference type="ARBA" id="ARBA00008894"/>
    </source>
</evidence>
<dbReference type="Gene3D" id="3.80.10.10">
    <property type="entry name" value="Ribonuclease Inhibitor"/>
    <property type="match status" value="1"/>
</dbReference>
<evidence type="ECO:0000259" key="11">
    <source>
        <dbReference type="Pfam" id="PF23598"/>
    </source>
</evidence>
<dbReference type="AlphaFoldDB" id="A0ABD1I4I2"/>
<dbReference type="Pfam" id="PF00931">
    <property type="entry name" value="NB-ARC"/>
    <property type="match status" value="1"/>
</dbReference>
<dbReference type="InterPro" id="IPR055414">
    <property type="entry name" value="LRR_R13L4/SHOC2-like"/>
</dbReference>
<dbReference type="FunFam" id="1.10.10.10:FF:000322">
    <property type="entry name" value="Probable disease resistance protein At1g63360"/>
    <property type="match status" value="1"/>
</dbReference>
<evidence type="ECO:0000256" key="7">
    <source>
        <dbReference type="SAM" id="Coils"/>
    </source>
</evidence>
<dbReference type="CDD" id="cd14798">
    <property type="entry name" value="RX-CC_like"/>
    <property type="match status" value="1"/>
</dbReference>
<keyword evidence="13" id="KW-1185">Reference proteome</keyword>
<keyword evidence="5" id="KW-0611">Plant defense</keyword>
<evidence type="ECO:0000256" key="2">
    <source>
        <dbReference type="ARBA" id="ARBA00022614"/>
    </source>
</evidence>
<keyword evidence="3" id="KW-0677">Repeat</keyword>
<dbReference type="Gene3D" id="3.40.50.300">
    <property type="entry name" value="P-loop containing nucleotide triphosphate hydrolases"/>
    <property type="match status" value="1"/>
</dbReference>
<accession>A0ABD1I4I2</accession>
<dbReference type="InterPro" id="IPR042197">
    <property type="entry name" value="Apaf_helical"/>
</dbReference>
<evidence type="ECO:0000256" key="5">
    <source>
        <dbReference type="ARBA" id="ARBA00022821"/>
    </source>
</evidence>
<gene>
    <name evidence="12" type="ORF">AAHA92_06062</name>
</gene>
<reference evidence="12 13" key="1">
    <citation type="submission" date="2024-06" db="EMBL/GenBank/DDBJ databases">
        <title>A chromosome level genome sequence of Diviner's sage (Salvia divinorum).</title>
        <authorList>
            <person name="Ford S.A."/>
            <person name="Ro D.-K."/>
            <person name="Ness R.W."/>
            <person name="Phillips M.A."/>
        </authorList>
    </citation>
    <scope>NUCLEOTIDE SEQUENCE [LARGE SCALE GENOMIC DNA]</scope>
    <source>
        <strain evidence="12">SAF-2024a</strain>
        <tissue evidence="12">Leaf</tissue>
    </source>
</reference>
<evidence type="ECO:0000259" key="10">
    <source>
        <dbReference type="Pfam" id="PF23559"/>
    </source>
</evidence>
<organism evidence="12 13">
    <name type="scientific">Salvia divinorum</name>
    <name type="common">Maria pastora</name>
    <name type="synonym">Diviner's sage</name>
    <dbReference type="NCBI Taxonomy" id="28513"/>
    <lineage>
        <taxon>Eukaryota</taxon>
        <taxon>Viridiplantae</taxon>
        <taxon>Streptophyta</taxon>
        <taxon>Embryophyta</taxon>
        <taxon>Tracheophyta</taxon>
        <taxon>Spermatophyta</taxon>
        <taxon>Magnoliopsida</taxon>
        <taxon>eudicotyledons</taxon>
        <taxon>Gunneridae</taxon>
        <taxon>Pentapetalae</taxon>
        <taxon>asterids</taxon>
        <taxon>lamiids</taxon>
        <taxon>Lamiales</taxon>
        <taxon>Lamiaceae</taxon>
        <taxon>Nepetoideae</taxon>
        <taxon>Mentheae</taxon>
        <taxon>Salviinae</taxon>
        <taxon>Salvia</taxon>
        <taxon>Salvia subgen. Calosphace</taxon>
    </lineage>
</organism>
<proteinExistence type="inferred from homology"/>
<dbReference type="Gene3D" id="1.10.8.430">
    <property type="entry name" value="Helical domain of apoptotic protease-activating factors"/>
    <property type="match status" value="1"/>
</dbReference>
<dbReference type="InterPro" id="IPR044974">
    <property type="entry name" value="Disease_R_plants"/>
</dbReference>
<dbReference type="PRINTS" id="PR00364">
    <property type="entry name" value="DISEASERSIST"/>
</dbReference>
<dbReference type="InterPro" id="IPR041118">
    <property type="entry name" value="Rx_N"/>
</dbReference>
<dbReference type="Gene3D" id="1.10.10.10">
    <property type="entry name" value="Winged helix-like DNA-binding domain superfamily/Winged helix DNA-binding domain"/>
    <property type="match status" value="1"/>
</dbReference>
<keyword evidence="6" id="KW-0067">ATP-binding</keyword>
<keyword evidence="7" id="KW-0175">Coiled coil</keyword>
<keyword evidence="4" id="KW-0547">Nucleotide-binding</keyword>
<evidence type="ECO:0000259" key="9">
    <source>
        <dbReference type="Pfam" id="PF18052"/>
    </source>
</evidence>
<feature type="coiled-coil region" evidence="7">
    <location>
        <begin position="17"/>
        <end position="51"/>
    </location>
</feature>
<dbReference type="Pfam" id="PF23598">
    <property type="entry name" value="LRR_14"/>
    <property type="match status" value="1"/>
</dbReference>
<dbReference type="InterPro" id="IPR002182">
    <property type="entry name" value="NB-ARC"/>
</dbReference>
<feature type="domain" description="Disease resistance R13L4/SHOC-2-like LRR" evidence="11">
    <location>
        <begin position="539"/>
        <end position="819"/>
    </location>
</feature>
<dbReference type="InterPro" id="IPR032675">
    <property type="entry name" value="LRR_dom_sf"/>
</dbReference>
<feature type="domain" description="NB-ARC" evidence="8">
    <location>
        <begin position="159"/>
        <end position="324"/>
    </location>
</feature>
<comment type="caution">
    <text evidence="12">The sequence shown here is derived from an EMBL/GenBank/DDBJ whole genome shotgun (WGS) entry which is preliminary data.</text>
</comment>
<dbReference type="FunFam" id="3.40.50.300:FF:001091">
    <property type="entry name" value="Probable disease resistance protein At1g61300"/>
    <property type="match status" value="1"/>
</dbReference>
<dbReference type="Pfam" id="PF18052">
    <property type="entry name" value="Rx_N"/>
    <property type="match status" value="1"/>
</dbReference>
<evidence type="ECO:0000313" key="12">
    <source>
        <dbReference type="EMBL" id="KAL1563616.1"/>
    </source>
</evidence>
<dbReference type="InterPro" id="IPR038005">
    <property type="entry name" value="RX-like_CC"/>
</dbReference>
<sequence length="882" mass="101284">MAEAAVTFLLENVQKLLVDHINLISGAEAELRQLQNELELMKAFLMESANKREKGEVFRQHERQIREVVYKAEDTLDACLTQAAADKSKPFTFKRYDLAKKVKALREQEVQPIFDRARIGFSTLPIADPSTAGPDQKPRTEDKKVPLLREDNVVGFDGEAETVINKLTEESEELEVISIVGMPGLGKTTLAWKIYRDPKIQYEFPTLIWVYVSQDYNVKEVFLNILKKFTQQDMSRCDENELARKVRSYLERPKFLLFMDDVWTGEAWNHIQPALPKSNKFGRVLITSRDEKVAWQASKREPHRLRFLEPPESWELLQLEVFSRVDMCPKNVEVFGKDIAKQCGGVPLAIVVIGGILVEKFSSSDMKMEWEKVSASVSSHFNYDKQKRTENIILLSYNKLSYNLRDCFLYLGMFPEDSEISAWKLIRLWIAEGFIQQEFNKGLEEVAEEYLKELIARNLVMVDKTKAKGDVKTCRVHDMIREFCKGQAAFAKQNLFQEVKKTTEGTFFPSIADVPNHRRLCIHSYVVDFLRKKPKGPIVRSFVCFSKEPIIFQPDCTPLIPDAFSLLRVLDANPIKFAKFPSKITQLIHLRYIALSGDQFNSLPDAILKLWNLQTIRIDTLSRTFEIRADIWKMLQLRHLKTKAAIIISKEAKGKAGENLQTLSRLSADCCWEEVFNKASNIKNLGIRGKLSTLADTRCLAGLDRLQKLKLVYDVFPDVISHTPLRELPSPDRFPPNLRILKLSCTYLEWKHMATLGSLPSLEVLKLKENAFMGKFWDTYGNGFPSLEVLHIARTDLEFWTASEDPSPLFPKLQCLVLKNCEKLEEIPLLLEKNLQILDIERVPKSFVQFARKMEERSQQIPGKQRGKSSALKLIIAPGDGR</sequence>
<dbReference type="SUPFAM" id="SSF52540">
    <property type="entry name" value="P-loop containing nucleoside triphosphate hydrolases"/>
    <property type="match status" value="1"/>
</dbReference>
<dbReference type="InterPro" id="IPR058922">
    <property type="entry name" value="WHD_DRP"/>
</dbReference>